<organism evidence="4 5">
    <name type="scientific">Mycobacterium adipatum</name>
    <dbReference type="NCBI Taxonomy" id="1682113"/>
    <lineage>
        <taxon>Bacteria</taxon>
        <taxon>Bacillati</taxon>
        <taxon>Actinomycetota</taxon>
        <taxon>Actinomycetes</taxon>
        <taxon>Mycobacteriales</taxon>
        <taxon>Mycobacteriaceae</taxon>
        <taxon>Mycobacterium</taxon>
    </lineage>
</organism>
<dbReference type="SUPFAM" id="SSF56219">
    <property type="entry name" value="DNase I-like"/>
    <property type="match status" value="1"/>
</dbReference>
<keyword evidence="1" id="KW-1133">Transmembrane helix</keyword>
<dbReference type="Gene3D" id="3.60.10.10">
    <property type="entry name" value="Endonuclease/exonuclease/phosphatase"/>
    <property type="match status" value="1"/>
</dbReference>
<feature type="domain" description="Endonuclease/exonuclease/phosphatase" evidence="3">
    <location>
        <begin position="93"/>
        <end position="297"/>
    </location>
</feature>
<dbReference type="KEGG" id="madi:A7U43_25595"/>
<keyword evidence="1" id="KW-0472">Membrane</keyword>
<dbReference type="InterPro" id="IPR036691">
    <property type="entry name" value="Endo/exonu/phosph_ase_sf"/>
</dbReference>
<feature type="signal peptide" evidence="2">
    <location>
        <begin position="1"/>
        <end position="18"/>
    </location>
</feature>
<feature type="transmembrane region" description="Helical" evidence="1">
    <location>
        <begin position="28"/>
        <end position="49"/>
    </location>
</feature>
<dbReference type="Pfam" id="PF03372">
    <property type="entry name" value="Exo_endo_phos"/>
    <property type="match status" value="1"/>
</dbReference>
<dbReference type="STRING" id="1682113.A7U43_25595"/>
<dbReference type="InterPro" id="IPR005135">
    <property type="entry name" value="Endo/exonuclease/phosphatase"/>
</dbReference>
<feature type="transmembrane region" description="Helical" evidence="1">
    <location>
        <begin position="56"/>
        <end position="74"/>
    </location>
</feature>
<evidence type="ECO:0000256" key="2">
    <source>
        <dbReference type="SAM" id="SignalP"/>
    </source>
</evidence>
<keyword evidence="2" id="KW-0732">Signal</keyword>
<gene>
    <name evidence="4" type="ORF">A7U43_25595</name>
</gene>
<evidence type="ECO:0000259" key="3">
    <source>
        <dbReference type="Pfam" id="PF03372"/>
    </source>
</evidence>
<evidence type="ECO:0000256" key="1">
    <source>
        <dbReference type="SAM" id="Phobius"/>
    </source>
</evidence>
<keyword evidence="5" id="KW-1185">Reference proteome</keyword>
<proteinExistence type="predicted"/>
<keyword evidence="1" id="KW-0812">Transmembrane</keyword>
<dbReference type="AlphaFoldDB" id="A0A172USK8"/>
<evidence type="ECO:0000313" key="4">
    <source>
        <dbReference type="EMBL" id="ANE82182.1"/>
    </source>
</evidence>
<dbReference type="GO" id="GO:0003824">
    <property type="term" value="F:catalytic activity"/>
    <property type="evidence" value="ECO:0007669"/>
    <property type="project" value="InterPro"/>
</dbReference>
<dbReference type="EMBL" id="CP015596">
    <property type="protein sequence ID" value="ANE82182.1"/>
    <property type="molecule type" value="Genomic_DNA"/>
</dbReference>
<name>A0A172USK8_9MYCO</name>
<reference evidence="4 5" key="1">
    <citation type="submission" date="2016-05" db="EMBL/GenBank/DDBJ databases">
        <title>Complete genome sequence of a phthalic acid esters degrading Mycobacterium sp. YC-RL4.</title>
        <authorList>
            <person name="Ren L."/>
            <person name="Fan S."/>
            <person name="Ruth N."/>
            <person name="Jia Y."/>
            <person name="Wang J."/>
            <person name="Qiao C."/>
        </authorList>
    </citation>
    <scope>NUCLEOTIDE SEQUENCE [LARGE SCALE GENOMIC DNA]</scope>
    <source>
        <strain evidence="4 5">YC-RL4</strain>
    </source>
</reference>
<protein>
    <recommendedName>
        <fullName evidence="3">Endonuclease/exonuclease/phosphatase domain-containing protein</fullName>
    </recommendedName>
</protein>
<accession>A0A172USK8</accession>
<feature type="chain" id="PRO_5008002342" description="Endonuclease/exonuclease/phosphatase domain-containing protein" evidence="2">
    <location>
        <begin position="19"/>
        <end position="307"/>
    </location>
</feature>
<evidence type="ECO:0000313" key="5">
    <source>
        <dbReference type="Proteomes" id="UP000077143"/>
    </source>
</evidence>
<sequence length="307" mass="32020">MMRVLGLLLLAVAAAALAARFTPASNRWILAGAALSPYLMLGAPLAVLAFGVSRHWTLVSVAAVLTVVVLAVQAPRYIGSPAPDTGAALRFVSANLLLGEADPAAVTALAAEHADILAVQELTPELSAALSRALAADFPYSALRPRDRAAGVGLWSRYPITASGSDESFSRGLIYARVQVPGVDAETIVLSTHMPPPRSAFASWRTDITRLGPALRELPDDGPIVIGADLNASPDVREFRQLLTDGYRDGAAQAGAGLTRTHPSNVIIPPLLAVDHIITRDATVTSLRTVEVAGSDHLALVATVVLG</sequence>
<dbReference type="Proteomes" id="UP000077143">
    <property type="component" value="Chromosome"/>
</dbReference>